<dbReference type="AlphaFoldDB" id="A0A8S2CUB5"/>
<evidence type="ECO:0000313" key="4">
    <source>
        <dbReference type="EMBL" id="CAF3588938.1"/>
    </source>
</evidence>
<dbReference type="InterPro" id="IPR000315">
    <property type="entry name" value="Znf_B-box"/>
</dbReference>
<keyword evidence="1" id="KW-0479">Metal-binding</keyword>
<dbReference type="SMART" id="SM00336">
    <property type="entry name" value="BBOX"/>
    <property type="match status" value="2"/>
</dbReference>
<dbReference type="EMBL" id="CAJNOK010001315">
    <property type="protein sequence ID" value="CAF0805298.1"/>
    <property type="molecule type" value="Genomic_DNA"/>
</dbReference>
<proteinExistence type="predicted"/>
<dbReference type="PANTHER" id="PTHR25462:SF296">
    <property type="entry name" value="MEIOTIC P26, ISOFORM F"/>
    <property type="match status" value="1"/>
</dbReference>
<dbReference type="CDD" id="cd19757">
    <property type="entry name" value="Bbox1"/>
    <property type="match status" value="1"/>
</dbReference>
<feature type="domain" description="B box-type" evidence="2">
    <location>
        <begin position="101"/>
        <end position="142"/>
    </location>
</feature>
<dbReference type="Proteomes" id="UP000682733">
    <property type="component" value="Unassembled WGS sequence"/>
</dbReference>
<dbReference type="Proteomes" id="UP000677228">
    <property type="component" value="Unassembled WGS sequence"/>
</dbReference>
<feature type="domain" description="B box-type" evidence="2">
    <location>
        <begin position="49"/>
        <end position="95"/>
    </location>
</feature>
<protein>
    <recommendedName>
        <fullName evidence="2">B box-type domain-containing protein</fullName>
    </recommendedName>
</protein>
<dbReference type="PANTHER" id="PTHR25462">
    <property type="entry name" value="BONUS, ISOFORM C-RELATED"/>
    <property type="match status" value="1"/>
</dbReference>
<evidence type="ECO:0000259" key="2">
    <source>
        <dbReference type="PROSITE" id="PS50119"/>
    </source>
</evidence>
<keyword evidence="1" id="KW-0862">Zinc</keyword>
<dbReference type="SUPFAM" id="SSF57845">
    <property type="entry name" value="B-box zinc-binding domain"/>
    <property type="match status" value="1"/>
</dbReference>
<sequence length="498" mass="56809">MRNGIFRCPFNDGTNVQEANLDTLPVNRTVREMVEFVSKMYAENGLRTNQVTKCDNCGEMKGEHWCEKCNNTYCAVCLTSVHLLKAFQTHRTVPLSEKQSTAAATCTNHTDEKVKYWCSPCKVLVCRDCLLFEHKDHTFVPIQDVANETRTKFYLSLQQLETIKNTLNKCQDGINVAMNVEHQNNICGNIYHITKLERREWRRSLNVIKSLDLLKTMCEAKKLQLIDQLDDSENKQVAELRQKQNDIQGTLNQISVREIFTKQILESNDNVSVMRVRNDLLNYFNEMNAFMQSMRPCTINTFRIDGFDKRIRAMKQEMADVGKVQTEPYMIDKFGNVIDNRVLLNLSLTTDGADEIANAVNYPRGYFFKLRKHPIKLLSIQVKSTLTTGQIVAYIIDNTGTIVAKEGTNPNQLTQWTTIPTNIEIRQNYAILVDVQNGGTGTVLMKSGSTTFRQISENCSIASSYIHKKTFNGNVGDKDAQVEQNSFAVEMILEIENS</sequence>
<dbReference type="Gene3D" id="3.30.160.60">
    <property type="entry name" value="Classic Zinc Finger"/>
    <property type="match status" value="1"/>
</dbReference>
<dbReference type="GO" id="GO:0008270">
    <property type="term" value="F:zinc ion binding"/>
    <property type="evidence" value="ECO:0007669"/>
    <property type="project" value="UniProtKB-KW"/>
</dbReference>
<dbReference type="InterPro" id="IPR047153">
    <property type="entry name" value="TRIM45/56/19-like"/>
</dbReference>
<reference evidence="3" key="1">
    <citation type="submission" date="2021-02" db="EMBL/GenBank/DDBJ databases">
        <authorList>
            <person name="Nowell W R."/>
        </authorList>
    </citation>
    <scope>NUCLEOTIDE SEQUENCE</scope>
</reference>
<evidence type="ECO:0000313" key="5">
    <source>
        <dbReference type="Proteomes" id="UP000677228"/>
    </source>
</evidence>
<dbReference type="EMBL" id="CAJOBA010001315">
    <property type="protein sequence ID" value="CAF3588938.1"/>
    <property type="molecule type" value="Genomic_DNA"/>
</dbReference>
<organism evidence="3 5">
    <name type="scientific">Didymodactylos carnosus</name>
    <dbReference type="NCBI Taxonomy" id="1234261"/>
    <lineage>
        <taxon>Eukaryota</taxon>
        <taxon>Metazoa</taxon>
        <taxon>Spiralia</taxon>
        <taxon>Gnathifera</taxon>
        <taxon>Rotifera</taxon>
        <taxon>Eurotatoria</taxon>
        <taxon>Bdelloidea</taxon>
        <taxon>Philodinida</taxon>
        <taxon>Philodinidae</taxon>
        <taxon>Didymodactylos</taxon>
    </lineage>
</organism>
<name>A0A8S2CUB5_9BILA</name>
<dbReference type="CDD" id="cd19756">
    <property type="entry name" value="Bbox2"/>
    <property type="match status" value="1"/>
</dbReference>
<gene>
    <name evidence="3" type="ORF">OVA965_LOCUS4865</name>
    <name evidence="4" type="ORF">TMI583_LOCUS4863</name>
</gene>
<comment type="caution">
    <text evidence="3">The sequence shown here is derived from an EMBL/GenBank/DDBJ whole genome shotgun (WGS) entry which is preliminary data.</text>
</comment>
<dbReference type="Pfam" id="PF00643">
    <property type="entry name" value="zf-B_box"/>
    <property type="match status" value="1"/>
</dbReference>
<evidence type="ECO:0000313" key="3">
    <source>
        <dbReference type="EMBL" id="CAF0805298.1"/>
    </source>
</evidence>
<keyword evidence="1" id="KW-0863">Zinc-finger</keyword>
<evidence type="ECO:0000256" key="1">
    <source>
        <dbReference type="PROSITE-ProRule" id="PRU00024"/>
    </source>
</evidence>
<dbReference type="PROSITE" id="PS50119">
    <property type="entry name" value="ZF_BBOX"/>
    <property type="match status" value="2"/>
</dbReference>
<accession>A0A8S2CUB5</accession>